<reference evidence="2 3" key="1">
    <citation type="submission" date="2023-07" db="EMBL/GenBank/DDBJ databases">
        <title>Sequencing the genomes of 1000 actinobacteria strains.</title>
        <authorList>
            <person name="Klenk H.-P."/>
        </authorList>
    </citation>
    <scope>NUCLEOTIDE SEQUENCE [LARGE SCALE GENOMIC DNA]</scope>
    <source>
        <strain evidence="2 3">DSM 44388</strain>
    </source>
</reference>
<comment type="caution">
    <text evidence="2">The sequence shown here is derived from an EMBL/GenBank/DDBJ whole genome shotgun (WGS) entry which is preliminary data.</text>
</comment>
<dbReference type="EMBL" id="JAUSQZ010000001">
    <property type="protein sequence ID" value="MDP9825117.1"/>
    <property type="molecule type" value="Genomic_DNA"/>
</dbReference>
<sequence>MASTASGVAERPLAGCGQSATPSPTGARVHWETTCSGGNIRVKGYVIDTKADGKCAQARIEFGSGSTVFSARACPKGQQKNFDVTRAGSTAFVTALVD</sequence>
<keyword evidence="3" id="KW-1185">Reference proteome</keyword>
<evidence type="ECO:0000313" key="2">
    <source>
        <dbReference type="EMBL" id="MDP9825117.1"/>
    </source>
</evidence>
<evidence type="ECO:0000313" key="3">
    <source>
        <dbReference type="Proteomes" id="UP001235712"/>
    </source>
</evidence>
<proteinExistence type="predicted"/>
<dbReference type="RefSeq" id="WP_307238569.1">
    <property type="nucleotide sequence ID" value="NZ_JAUSQZ010000001.1"/>
</dbReference>
<gene>
    <name evidence="2" type="ORF">J2S57_000866</name>
</gene>
<protein>
    <recommendedName>
        <fullName evidence="4">Alpha amylase inhibitor</fullName>
    </recommendedName>
</protein>
<dbReference type="Proteomes" id="UP001235712">
    <property type="component" value="Unassembled WGS sequence"/>
</dbReference>
<organism evidence="2 3">
    <name type="scientific">Kineosporia succinea</name>
    <dbReference type="NCBI Taxonomy" id="84632"/>
    <lineage>
        <taxon>Bacteria</taxon>
        <taxon>Bacillati</taxon>
        <taxon>Actinomycetota</taxon>
        <taxon>Actinomycetes</taxon>
        <taxon>Kineosporiales</taxon>
        <taxon>Kineosporiaceae</taxon>
        <taxon>Kineosporia</taxon>
    </lineage>
</organism>
<evidence type="ECO:0008006" key="4">
    <source>
        <dbReference type="Google" id="ProtNLM"/>
    </source>
</evidence>
<feature type="region of interest" description="Disordered" evidence="1">
    <location>
        <begin position="1"/>
        <end position="28"/>
    </location>
</feature>
<evidence type="ECO:0000256" key="1">
    <source>
        <dbReference type="SAM" id="MobiDB-lite"/>
    </source>
</evidence>
<accession>A0ABT9NXG2</accession>
<name>A0ABT9NXG2_9ACTN</name>